<dbReference type="Proteomes" id="UP000193067">
    <property type="component" value="Unassembled WGS sequence"/>
</dbReference>
<name>A0A1Y2IZN4_TRAC3</name>
<sequence length="163" mass="17995">MLCSPVRPPYNRENARPCDAIIRVSRTSLNGDEKGGLSCRVLRMLDLVVPVHMSRGPRHIAVSLTSLPLIDTHRQRARYGIALGVRKSPRGRARWKCAVTVEVLLPCKPARYGNSRLGRPVPMPTSQDALECGEVERTSDMRVTTIQSSVYGEQGKFPCGVVS</sequence>
<dbReference type="EMBL" id="KZ084093">
    <property type="protein sequence ID" value="OSD05412.1"/>
    <property type="molecule type" value="Genomic_DNA"/>
</dbReference>
<keyword evidence="2" id="KW-1185">Reference proteome</keyword>
<protein>
    <submittedName>
        <fullName evidence="1">Uncharacterized protein</fullName>
    </submittedName>
</protein>
<dbReference type="AlphaFoldDB" id="A0A1Y2IZN4"/>
<accession>A0A1Y2IZN4</accession>
<organism evidence="1 2">
    <name type="scientific">Trametes coccinea (strain BRFM310)</name>
    <name type="common">Pycnoporus coccineus</name>
    <dbReference type="NCBI Taxonomy" id="1353009"/>
    <lineage>
        <taxon>Eukaryota</taxon>
        <taxon>Fungi</taxon>
        <taxon>Dikarya</taxon>
        <taxon>Basidiomycota</taxon>
        <taxon>Agaricomycotina</taxon>
        <taxon>Agaricomycetes</taxon>
        <taxon>Polyporales</taxon>
        <taxon>Polyporaceae</taxon>
        <taxon>Trametes</taxon>
    </lineage>
</organism>
<evidence type="ECO:0000313" key="2">
    <source>
        <dbReference type="Proteomes" id="UP000193067"/>
    </source>
</evidence>
<proteinExistence type="predicted"/>
<reference evidence="1 2" key="1">
    <citation type="journal article" date="2015" name="Biotechnol. Biofuels">
        <title>Enhanced degradation of softwood versus hardwood by the white-rot fungus Pycnoporus coccineus.</title>
        <authorList>
            <person name="Couturier M."/>
            <person name="Navarro D."/>
            <person name="Chevret D."/>
            <person name="Henrissat B."/>
            <person name="Piumi F."/>
            <person name="Ruiz-Duenas F.J."/>
            <person name="Martinez A.T."/>
            <person name="Grigoriev I.V."/>
            <person name="Riley R."/>
            <person name="Lipzen A."/>
            <person name="Berrin J.G."/>
            <person name="Master E.R."/>
            <person name="Rosso M.N."/>
        </authorList>
    </citation>
    <scope>NUCLEOTIDE SEQUENCE [LARGE SCALE GENOMIC DNA]</scope>
    <source>
        <strain evidence="1 2">BRFM310</strain>
    </source>
</reference>
<evidence type="ECO:0000313" key="1">
    <source>
        <dbReference type="EMBL" id="OSD05412.1"/>
    </source>
</evidence>
<gene>
    <name evidence="1" type="ORF">PYCCODRAFT_1432581</name>
</gene>